<gene>
    <name evidence="8" type="primary">tdk</name>
    <name evidence="11" type="ORF">WI372_01980</name>
</gene>
<dbReference type="PANTHER" id="PTHR11441:SF0">
    <property type="entry name" value="THYMIDINE KINASE, CYTOSOLIC"/>
    <property type="match status" value="1"/>
</dbReference>
<dbReference type="Gene3D" id="3.30.60.20">
    <property type="match status" value="1"/>
</dbReference>
<dbReference type="RefSeq" id="WP_405278224.1">
    <property type="nucleotide sequence ID" value="NZ_CP144380.1"/>
</dbReference>
<evidence type="ECO:0000256" key="5">
    <source>
        <dbReference type="ARBA" id="ARBA00022741"/>
    </source>
</evidence>
<feature type="binding site" evidence="8">
    <location>
        <position position="180"/>
    </location>
    <ligand>
        <name>Zn(2+)</name>
        <dbReference type="ChEBI" id="CHEBI:29105"/>
    </ligand>
</feature>
<keyword evidence="3 8" id="KW-0237">DNA synthesis</keyword>
<evidence type="ECO:0000256" key="9">
    <source>
        <dbReference type="RuleBase" id="RU000544"/>
    </source>
</evidence>
<dbReference type="EMBL" id="JBBHLI010000001">
    <property type="protein sequence ID" value="MEK9499749.1"/>
    <property type="molecule type" value="Genomic_DNA"/>
</dbReference>
<keyword evidence="8" id="KW-0862">Zinc</keyword>
<dbReference type="Proteomes" id="UP001484239">
    <property type="component" value="Unassembled WGS sequence"/>
</dbReference>
<dbReference type="InterPro" id="IPR027417">
    <property type="entry name" value="P-loop_NTPase"/>
</dbReference>
<dbReference type="InterPro" id="IPR020633">
    <property type="entry name" value="Thymidine_kinase_CS"/>
</dbReference>
<comment type="caution">
    <text evidence="11">The sequence shown here is derived from an EMBL/GenBank/DDBJ whole genome shotgun (WGS) entry which is preliminary data.</text>
</comment>
<feature type="binding site" evidence="8">
    <location>
        <position position="142"/>
    </location>
    <ligand>
        <name>Zn(2+)</name>
        <dbReference type="ChEBI" id="CHEBI:29105"/>
    </ligand>
</feature>
<dbReference type="EC" id="2.7.1.21" evidence="2 8"/>
<sequence>MQRGWIEVVSGVMFSGKSEELIRRVRRAVIARKRVQVFKSHLDDRYGGVYRIGTHDGRQIEAMPIHRSVQVVESVHRDVQVVAVDEAQFLDHGIVAVANHLADSGVRVIVAGTDMDFRGEPFGPIPELLAVAERIDKLQAICVVCGELATRNQRLIDGRPAPAEGPTIQVGGSESYEARCRACHEVPPVDRDQTEFLTGDRRDG</sequence>
<dbReference type="Gene3D" id="3.40.50.300">
    <property type="entry name" value="P-loop containing nucleotide triphosphate hydrolases"/>
    <property type="match status" value="1"/>
</dbReference>
<comment type="similarity">
    <text evidence="1 8 10">Belongs to the thymidine kinase family.</text>
</comment>
<evidence type="ECO:0000256" key="7">
    <source>
        <dbReference type="ARBA" id="ARBA00022840"/>
    </source>
</evidence>
<comment type="catalytic activity">
    <reaction evidence="8 9">
        <text>thymidine + ATP = dTMP + ADP + H(+)</text>
        <dbReference type="Rhea" id="RHEA:19129"/>
        <dbReference type="ChEBI" id="CHEBI:15378"/>
        <dbReference type="ChEBI" id="CHEBI:17748"/>
        <dbReference type="ChEBI" id="CHEBI:30616"/>
        <dbReference type="ChEBI" id="CHEBI:63528"/>
        <dbReference type="ChEBI" id="CHEBI:456216"/>
        <dbReference type="EC" id="2.7.1.21"/>
    </reaction>
</comment>
<dbReference type="PANTHER" id="PTHR11441">
    <property type="entry name" value="THYMIDINE KINASE"/>
    <property type="match status" value="1"/>
</dbReference>
<keyword evidence="5 8" id="KW-0547">Nucleotide-binding</keyword>
<feature type="binding site" evidence="8">
    <location>
        <position position="145"/>
    </location>
    <ligand>
        <name>Zn(2+)</name>
        <dbReference type="ChEBI" id="CHEBI:29105"/>
    </ligand>
</feature>
<organism evidence="11 12">
    <name type="scientific">Gaopeijia maritima</name>
    <dbReference type="NCBI Taxonomy" id="3119007"/>
    <lineage>
        <taxon>Bacteria</taxon>
        <taxon>Pseudomonadati</taxon>
        <taxon>Gemmatimonadota</taxon>
        <taxon>Longimicrobiia</taxon>
        <taxon>Gaopeijiales</taxon>
        <taxon>Gaopeijiaceae</taxon>
        <taxon>Gaopeijia</taxon>
    </lineage>
</organism>
<evidence type="ECO:0000313" key="12">
    <source>
        <dbReference type="Proteomes" id="UP001484239"/>
    </source>
</evidence>
<keyword evidence="8" id="KW-0963">Cytoplasm</keyword>
<evidence type="ECO:0000256" key="3">
    <source>
        <dbReference type="ARBA" id="ARBA00022634"/>
    </source>
</evidence>
<evidence type="ECO:0000256" key="4">
    <source>
        <dbReference type="ARBA" id="ARBA00022679"/>
    </source>
</evidence>
<evidence type="ECO:0000256" key="2">
    <source>
        <dbReference type="ARBA" id="ARBA00012118"/>
    </source>
</evidence>
<proteinExistence type="inferred from homology"/>
<accession>A0ABU9E4X4</accession>
<name>A0ABU9E4X4_9BACT</name>
<reference evidence="11 12" key="1">
    <citation type="submission" date="2024-02" db="EMBL/GenBank/DDBJ databases">
        <title>A novel Gemmatimonadota bacterium.</title>
        <authorList>
            <person name="Du Z.-J."/>
            <person name="Ye Y.-Q."/>
        </authorList>
    </citation>
    <scope>NUCLEOTIDE SEQUENCE [LARGE SCALE GENOMIC DNA]</scope>
    <source>
        <strain evidence="11 12">DH-20</strain>
    </source>
</reference>
<feature type="binding site" evidence="8">
    <location>
        <begin position="85"/>
        <end position="88"/>
    </location>
    <ligand>
        <name>ATP</name>
        <dbReference type="ChEBI" id="CHEBI:30616"/>
    </ligand>
</feature>
<dbReference type="SUPFAM" id="SSF57716">
    <property type="entry name" value="Glucocorticoid receptor-like (DNA-binding domain)"/>
    <property type="match status" value="1"/>
</dbReference>
<feature type="binding site" evidence="8">
    <location>
        <position position="183"/>
    </location>
    <ligand>
        <name>Zn(2+)</name>
        <dbReference type="ChEBI" id="CHEBI:29105"/>
    </ligand>
</feature>
<keyword evidence="12" id="KW-1185">Reference proteome</keyword>
<dbReference type="NCBIfam" id="NF003296">
    <property type="entry name" value="PRK04296.1-1"/>
    <property type="match status" value="1"/>
</dbReference>
<keyword evidence="8" id="KW-0479">Metal-binding</keyword>
<feature type="binding site" evidence="8">
    <location>
        <begin position="11"/>
        <end position="18"/>
    </location>
    <ligand>
        <name>ATP</name>
        <dbReference type="ChEBI" id="CHEBI:30616"/>
    </ligand>
</feature>
<dbReference type="GO" id="GO:0004797">
    <property type="term" value="F:thymidine kinase activity"/>
    <property type="evidence" value="ECO:0007669"/>
    <property type="project" value="UniProtKB-EC"/>
</dbReference>
<evidence type="ECO:0000256" key="8">
    <source>
        <dbReference type="HAMAP-Rule" id="MF_00124"/>
    </source>
</evidence>
<dbReference type="InterPro" id="IPR001267">
    <property type="entry name" value="Thymidine_kinase"/>
</dbReference>
<keyword evidence="7 8" id="KW-0067">ATP-binding</keyword>
<comment type="subcellular location">
    <subcellularLocation>
        <location evidence="8">Cytoplasm</location>
    </subcellularLocation>
</comment>
<dbReference type="SUPFAM" id="SSF52540">
    <property type="entry name" value="P-loop containing nucleoside triphosphate hydrolases"/>
    <property type="match status" value="1"/>
</dbReference>
<evidence type="ECO:0000256" key="10">
    <source>
        <dbReference type="RuleBase" id="RU004165"/>
    </source>
</evidence>
<feature type="active site" description="Proton acceptor" evidence="8">
    <location>
        <position position="86"/>
    </location>
</feature>
<dbReference type="PIRSF" id="PIRSF035805">
    <property type="entry name" value="TK_cell"/>
    <property type="match status" value="1"/>
</dbReference>
<keyword evidence="6 8" id="KW-0418">Kinase</keyword>
<evidence type="ECO:0000313" key="11">
    <source>
        <dbReference type="EMBL" id="MEK9499749.1"/>
    </source>
</evidence>
<dbReference type="Pfam" id="PF00265">
    <property type="entry name" value="TK"/>
    <property type="match status" value="1"/>
</dbReference>
<keyword evidence="4 8" id="KW-0808">Transferase</keyword>
<dbReference type="PROSITE" id="PS00603">
    <property type="entry name" value="TK_CELLULAR_TYPE"/>
    <property type="match status" value="1"/>
</dbReference>
<comment type="subunit">
    <text evidence="8">Homotetramer.</text>
</comment>
<evidence type="ECO:0000256" key="1">
    <source>
        <dbReference type="ARBA" id="ARBA00007587"/>
    </source>
</evidence>
<evidence type="ECO:0000256" key="6">
    <source>
        <dbReference type="ARBA" id="ARBA00022777"/>
    </source>
</evidence>
<protein>
    <recommendedName>
        <fullName evidence="2 8">Thymidine kinase</fullName>
        <ecNumber evidence="2 8">2.7.1.21</ecNumber>
    </recommendedName>
</protein>
<dbReference type="HAMAP" id="MF_00124">
    <property type="entry name" value="Thymidine_kinase"/>
    <property type="match status" value="1"/>
</dbReference>